<accession>A0A2M7BR84</accession>
<dbReference type="AlphaFoldDB" id="A0A2M7BR84"/>
<reference evidence="3" key="1">
    <citation type="submission" date="2017-09" db="EMBL/GenBank/DDBJ databases">
        <title>Depth-based differentiation of microbial function through sediment-hosted aquifers and enrichment of novel symbionts in the deep terrestrial subsurface.</title>
        <authorList>
            <person name="Probst A.J."/>
            <person name="Ladd B."/>
            <person name="Jarett J.K."/>
            <person name="Geller-Mcgrath D.E."/>
            <person name="Sieber C.M.K."/>
            <person name="Emerson J.B."/>
            <person name="Anantharaman K."/>
            <person name="Thomas B.C."/>
            <person name="Malmstrom R."/>
            <person name="Stieglmeier M."/>
            <person name="Klingl A."/>
            <person name="Woyke T."/>
            <person name="Ryan C.M."/>
            <person name="Banfield J.F."/>
        </authorList>
    </citation>
    <scope>NUCLEOTIDE SEQUENCE [LARGE SCALE GENOMIC DNA]</scope>
</reference>
<keyword evidence="1" id="KW-1133">Transmembrane helix</keyword>
<comment type="caution">
    <text evidence="2">The sequence shown here is derived from an EMBL/GenBank/DDBJ whole genome shotgun (WGS) entry which is preliminary data.</text>
</comment>
<sequence length="95" mass="11165">YFKSLFGGSYPKYTMLIRFVKEYNYFMKLKSYIFIIVLIIILTFILGVRYGQKVEKNDKIVEYILSITPYPTYTPYPLTPTKTASTSPTLIKLKK</sequence>
<gene>
    <name evidence="2" type="ORF">COS52_05010</name>
</gene>
<keyword evidence="1" id="KW-0812">Transmembrane</keyword>
<evidence type="ECO:0000313" key="3">
    <source>
        <dbReference type="Proteomes" id="UP000230119"/>
    </source>
</evidence>
<feature type="non-terminal residue" evidence="2">
    <location>
        <position position="1"/>
    </location>
</feature>
<protein>
    <submittedName>
        <fullName evidence="2">Uncharacterized protein</fullName>
    </submittedName>
</protein>
<proteinExistence type="predicted"/>
<feature type="transmembrane region" description="Helical" evidence="1">
    <location>
        <begin position="31"/>
        <end position="50"/>
    </location>
</feature>
<organism evidence="2 3">
    <name type="scientific">Candidatus Roizmanbacteria bacterium CG03_land_8_20_14_0_80_39_12</name>
    <dbReference type="NCBI Taxonomy" id="1974847"/>
    <lineage>
        <taxon>Bacteria</taxon>
        <taxon>Candidatus Roizmaniibacteriota</taxon>
    </lineage>
</organism>
<evidence type="ECO:0000256" key="1">
    <source>
        <dbReference type="SAM" id="Phobius"/>
    </source>
</evidence>
<evidence type="ECO:0000313" key="2">
    <source>
        <dbReference type="EMBL" id="PIV07996.1"/>
    </source>
</evidence>
<keyword evidence="1" id="KW-0472">Membrane</keyword>
<name>A0A2M7BR84_9BACT</name>
<dbReference type="Proteomes" id="UP000230119">
    <property type="component" value="Unassembled WGS sequence"/>
</dbReference>
<dbReference type="EMBL" id="PEVA01000211">
    <property type="protein sequence ID" value="PIV07996.1"/>
    <property type="molecule type" value="Genomic_DNA"/>
</dbReference>